<dbReference type="InterPro" id="IPR000182">
    <property type="entry name" value="GNAT_dom"/>
</dbReference>
<feature type="compositionally biased region" description="Basic and acidic residues" evidence="1">
    <location>
        <begin position="15"/>
        <end position="29"/>
    </location>
</feature>
<accession>A0ABU7RA94</accession>
<protein>
    <submittedName>
        <fullName evidence="3">GNAT family N-acetyltransferase</fullName>
        <ecNumber evidence="3">2.3.1.-</ecNumber>
    </submittedName>
</protein>
<gene>
    <name evidence="3" type="ORF">VXJ25_05950</name>
</gene>
<organism evidence="3 4">
    <name type="scientific">Olsenella absiana</name>
    <dbReference type="NCBI Taxonomy" id="3115222"/>
    <lineage>
        <taxon>Bacteria</taxon>
        <taxon>Bacillati</taxon>
        <taxon>Actinomycetota</taxon>
        <taxon>Coriobacteriia</taxon>
        <taxon>Coriobacteriales</taxon>
        <taxon>Atopobiaceae</taxon>
        <taxon>Olsenella</taxon>
    </lineage>
</organism>
<dbReference type="PROSITE" id="PS51186">
    <property type="entry name" value="GNAT"/>
    <property type="match status" value="1"/>
</dbReference>
<dbReference type="Pfam" id="PF00583">
    <property type="entry name" value="Acetyltransf_1"/>
    <property type="match status" value="1"/>
</dbReference>
<dbReference type="Proteomes" id="UP001332931">
    <property type="component" value="Unassembled WGS sequence"/>
</dbReference>
<keyword evidence="3" id="KW-0808">Transferase</keyword>
<feature type="region of interest" description="Disordered" evidence="1">
    <location>
        <begin position="1"/>
        <end position="29"/>
    </location>
</feature>
<evidence type="ECO:0000313" key="3">
    <source>
        <dbReference type="EMBL" id="MEE6147531.1"/>
    </source>
</evidence>
<dbReference type="CDD" id="cd04301">
    <property type="entry name" value="NAT_SF"/>
    <property type="match status" value="1"/>
</dbReference>
<dbReference type="RefSeq" id="WP_330958299.1">
    <property type="nucleotide sequence ID" value="NZ_JAZGJQ010000005.1"/>
</dbReference>
<name>A0ABU7RA94_9ACTN</name>
<dbReference type="InterPro" id="IPR016181">
    <property type="entry name" value="Acyl_CoA_acyltransferase"/>
</dbReference>
<dbReference type="SUPFAM" id="SSF55729">
    <property type="entry name" value="Acyl-CoA N-acyltransferases (Nat)"/>
    <property type="match status" value="1"/>
</dbReference>
<keyword evidence="4" id="KW-1185">Reference proteome</keyword>
<sequence length="233" mass="25368">MSSTNQAPSPLRGGCDPRRDRVDEQGGARLRPFEERDVEALAPLLADLWFPDAPTALKGTLGAVELCHHLLHHDWSLVAEKDGVAGGVILCASRGSAPHYNLWRRRIDLLMATLPARERWDAATTEGIEVLEREQALSDRIAASGEPYADASVELFVTAPALRGRGVGGRLFSAAIDHFRETGARGFYLMTDDGCDFGFYDHAGMRRVRTAPPTPTCGIEVYAYASALFGEEG</sequence>
<evidence type="ECO:0000256" key="1">
    <source>
        <dbReference type="SAM" id="MobiDB-lite"/>
    </source>
</evidence>
<dbReference type="EMBL" id="JAZGJQ010000005">
    <property type="protein sequence ID" value="MEE6147531.1"/>
    <property type="molecule type" value="Genomic_DNA"/>
</dbReference>
<reference evidence="3 4" key="1">
    <citation type="submission" date="2024-01" db="EMBL/GenBank/DDBJ databases">
        <title>Description of Olsenella sp. nov., isolated from pig feces.</title>
        <authorList>
            <person name="Chang Y.-H."/>
        </authorList>
    </citation>
    <scope>NUCLEOTIDE SEQUENCE [LARGE SCALE GENOMIC DNA]</scope>
    <source>
        <strain evidence="3 4">YH-ols2223</strain>
    </source>
</reference>
<dbReference type="GO" id="GO:0016746">
    <property type="term" value="F:acyltransferase activity"/>
    <property type="evidence" value="ECO:0007669"/>
    <property type="project" value="UniProtKB-KW"/>
</dbReference>
<feature type="domain" description="N-acetyltransferase" evidence="2">
    <location>
        <begin position="28"/>
        <end position="231"/>
    </location>
</feature>
<evidence type="ECO:0000259" key="2">
    <source>
        <dbReference type="PROSITE" id="PS51186"/>
    </source>
</evidence>
<keyword evidence="3" id="KW-0012">Acyltransferase</keyword>
<dbReference type="EC" id="2.3.1.-" evidence="3"/>
<dbReference type="Gene3D" id="3.40.630.30">
    <property type="match status" value="1"/>
</dbReference>
<evidence type="ECO:0000313" key="4">
    <source>
        <dbReference type="Proteomes" id="UP001332931"/>
    </source>
</evidence>
<comment type="caution">
    <text evidence="3">The sequence shown here is derived from an EMBL/GenBank/DDBJ whole genome shotgun (WGS) entry which is preliminary data.</text>
</comment>
<proteinExistence type="predicted"/>